<evidence type="ECO:0000313" key="8">
    <source>
        <dbReference type="EMBL" id="AVF34688.1"/>
    </source>
</evidence>
<dbReference type="NCBIfam" id="NF005294">
    <property type="entry name" value="PRK06819.1"/>
    <property type="match status" value="1"/>
</dbReference>
<sequence length="427" mass="43553">MGQVINTNTLSLMTQNNMNKSQSALSTAIERLSSGLRINSAKDDAAGQAIANRFTSNINGLTQASRNANDGISVAQTTEGSLSEINNNLQRIRELSVQAANGTNSSSDLSSIQDEITSRLNEIDRVSGQTQFNGVNVLASNQTMKIQVGANDGQTISIDLQKIDSTTLGLNGFSVASNALKTSDAITQVGASGSLKNVDLSSAATSLGLDASKLSLKNVQTAAGAATATYVVSDGTNNYAASVDDTTGKVVLNTTDVSYTDTTNGVTAGTQAGQLVKVGADATGAAVGYVTVQGKDYKTAAGAIVDGGATPTAAVASAIGDISDTANVNGYTGVATSDPLKAIDAAIAKVDTFRSSLGAVQNRFDSAITNLDNTTTNLSSAQSRIQDADYATEVSAMSKAQILQQAGTSVLSKANQVPQSVLTLLQG</sequence>
<keyword evidence="3 5" id="KW-0964">Secreted</keyword>
<evidence type="ECO:0000259" key="6">
    <source>
        <dbReference type="Pfam" id="PF00669"/>
    </source>
</evidence>
<comment type="similarity">
    <text evidence="2 5">Belongs to the bacterial flagellin family.</text>
</comment>
<dbReference type="InterPro" id="IPR042187">
    <property type="entry name" value="Flagellin_C_sub2"/>
</dbReference>
<keyword evidence="4 5" id="KW-0975">Bacterial flagellum</keyword>
<dbReference type="AlphaFoldDB" id="A0A2L1UPD3"/>
<dbReference type="OrthoDB" id="9796789at2"/>
<dbReference type="GO" id="GO:0005198">
    <property type="term" value="F:structural molecule activity"/>
    <property type="evidence" value="ECO:0007669"/>
    <property type="project" value="UniProtKB-UniRule"/>
</dbReference>
<evidence type="ECO:0000256" key="5">
    <source>
        <dbReference type="RuleBase" id="RU362073"/>
    </source>
</evidence>
<dbReference type="PANTHER" id="PTHR42792:SF2">
    <property type="entry name" value="FLAGELLIN"/>
    <property type="match status" value="1"/>
</dbReference>
<dbReference type="RefSeq" id="WP_104922207.1">
    <property type="nucleotide sequence ID" value="NZ_CP019062.1"/>
</dbReference>
<feature type="domain" description="Flagellin N-terminal" evidence="6">
    <location>
        <begin position="5"/>
        <end position="143"/>
    </location>
</feature>
<proteinExistence type="inferred from homology"/>
<dbReference type="InterPro" id="IPR001492">
    <property type="entry name" value="Flagellin"/>
</dbReference>
<keyword evidence="9" id="KW-1185">Reference proteome</keyword>
<comment type="subcellular location">
    <subcellularLocation>
        <location evidence="5">Secreted</location>
    </subcellularLocation>
    <subcellularLocation>
        <location evidence="5">Bacterial flagellum</location>
    </subcellularLocation>
</comment>
<feature type="domain" description="Flagellin C-terminal" evidence="7">
    <location>
        <begin position="340"/>
        <end position="425"/>
    </location>
</feature>
<dbReference type="PANTHER" id="PTHR42792">
    <property type="entry name" value="FLAGELLIN"/>
    <property type="match status" value="1"/>
</dbReference>
<evidence type="ECO:0000256" key="4">
    <source>
        <dbReference type="ARBA" id="ARBA00023143"/>
    </source>
</evidence>
<evidence type="ECO:0000313" key="9">
    <source>
        <dbReference type="Proteomes" id="UP000239197"/>
    </source>
</evidence>
<dbReference type="Pfam" id="PF00669">
    <property type="entry name" value="Flagellin_N"/>
    <property type="match status" value="1"/>
</dbReference>
<evidence type="ECO:0000256" key="3">
    <source>
        <dbReference type="ARBA" id="ARBA00022525"/>
    </source>
</evidence>
<evidence type="ECO:0000259" key="7">
    <source>
        <dbReference type="Pfam" id="PF00700"/>
    </source>
</evidence>
<dbReference type="EMBL" id="CP019062">
    <property type="protein sequence ID" value="AVF34688.1"/>
    <property type="molecule type" value="Genomic_DNA"/>
</dbReference>
<dbReference type="Pfam" id="PF00700">
    <property type="entry name" value="Flagellin_C"/>
    <property type="match status" value="1"/>
</dbReference>
<reference evidence="9" key="1">
    <citation type="submission" date="2017-01" db="EMBL/GenBank/DDBJ databases">
        <title>Genome sequence of Rouxiella sp. ERMR1:05.</title>
        <authorList>
            <person name="Kumar R."/>
            <person name="Singh D."/>
            <person name="Kumar S."/>
        </authorList>
    </citation>
    <scope>NUCLEOTIDE SEQUENCE [LARGE SCALE GENOMIC DNA]</scope>
    <source>
        <strain evidence="9">ERMR1:05</strain>
    </source>
</reference>
<dbReference type="Proteomes" id="UP000239197">
    <property type="component" value="Chromosome"/>
</dbReference>
<keyword evidence="8" id="KW-0969">Cilium</keyword>
<dbReference type="KEGG" id="rox:BV494_06965"/>
<keyword evidence="8" id="KW-0282">Flagellum</keyword>
<dbReference type="Gene3D" id="1.20.1330.10">
    <property type="entry name" value="f41 fragment of flagellin, N-terminal domain"/>
    <property type="match status" value="1"/>
</dbReference>
<dbReference type="Gene3D" id="6.10.280.190">
    <property type="match status" value="1"/>
</dbReference>
<dbReference type="GO" id="GO:0009288">
    <property type="term" value="C:bacterial-type flagellum"/>
    <property type="evidence" value="ECO:0007669"/>
    <property type="project" value="UniProtKB-SubCell"/>
</dbReference>
<protein>
    <recommendedName>
        <fullName evidence="5">Flagellin</fullName>
    </recommendedName>
</protein>
<gene>
    <name evidence="8" type="ORF">BV494_06965</name>
</gene>
<accession>A0A2L1UPD3</accession>
<dbReference type="PRINTS" id="PR00207">
    <property type="entry name" value="FLAGELLIN"/>
</dbReference>
<dbReference type="InterPro" id="IPR001029">
    <property type="entry name" value="Flagellin_N"/>
</dbReference>
<comment type="function">
    <text evidence="1 5">Flagellin is the subunit protein which polymerizes to form the filaments of bacterial flagella.</text>
</comment>
<dbReference type="Gene3D" id="2.60.40.4390">
    <property type="match status" value="1"/>
</dbReference>
<dbReference type="SUPFAM" id="SSF64518">
    <property type="entry name" value="Phase 1 flagellin"/>
    <property type="match status" value="1"/>
</dbReference>
<dbReference type="InterPro" id="IPR046358">
    <property type="entry name" value="Flagellin_C"/>
</dbReference>
<dbReference type="Gene3D" id="6.10.10.10">
    <property type="entry name" value="Flagellar export chaperone, C-terminal domain"/>
    <property type="match status" value="1"/>
</dbReference>
<organism evidence="8 9">
    <name type="scientific">Rahnella sikkimica</name>
    <dbReference type="NCBI Taxonomy" id="1805933"/>
    <lineage>
        <taxon>Bacteria</taxon>
        <taxon>Pseudomonadati</taxon>
        <taxon>Pseudomonadota</taxon>
        <taxon>Gammaproteobacteria</taxon>
        <taxon>Enterobacterales</taxon>
        <taxon>Yersiniaceae</taxon>
        <taxon>Rahnella</taxon>
    </lineage>
</organism>
<evidence type="ECO:0000256" key="1">
    <source>
        <dbReference type="ARBA" id="ARBA00002270"/>
    </source>
</evidence>
<keyword evidence="8" id="KW-0966">Cell projection</keyword>
<evidence type="ECO:0000256" key="2">
    <source>
        <dbReference type="ARBA" id="ARBA00005709"/>
    </source>
</evidence>
<dbReference type="GO" id="GO:0005576">
    <property type="term" value="C:extracellular region"/>
    <property type="evidence" value="ECO:0007669"/>
    <property type="project" value="UniProtKB-SubCell"/>
</dbReference>
<name>A0A2L1UPD3_9GAMM</name>